<dbReference type="Gene3D" id="1.20.58.190">
    <property type="entry name" value="Translin, domain 1"/>
    <property type="match status" value="1"/>
</dbReference>
<dbReference type="GO" id="GO:0003723">
    <property type="term" value="F:RNA binding"/>
    <property type="evidence" value="ECO:0007669"/>
    <property type="project" value="UniProtKB-KW"/>
</dbReference>
<dbReference type="InterPro" id="IPR036081">
    <property type="entry name" value="Translin_sf"/>
</dbReference>
<evidence type="ECO:0000256" key="1">
    <source>
        <dbReference type="ARBA" id="ARBA00004123"/>
    </source>
</evidence>
<evidence type="ECO:0000256" key="5">
    <source>
        <dbReference type="ARBA" id="ARBA00022884"/>
    </source>
</evidence>
<organism evidence="8 9">
    <name type="scientific">Linderina pennispora</name>
    <dbReference type="NCBI Taxonomy" id="61395"/>
    <lineage>
        <taxon>Eukaryota</taxon>
        <taxon>Fungi</taxon>
        <taxon>Fungi incertae sedis</taxon>
        <taxon>Zoopagomycota</taxon>
        <taxon>Kickxellomycotina</taxon>
        <taxon>Kickxellomycetes</taxon>
        <taxon>Kickxellales</taxon>
        <taxon>Kickxellaceae</taxon>
        <taxon>Linderina</taxon>
    </lineage>
</organism>
<dbReference type="InterPro" id="IPR016069">
    <property type="entry name" value="Translin_C"/>
</dbReference>
<dbReference type="OrthoDB" id="829at2759"/>
<dbReference type="InterPro" id="IPR002848">
    <property type="entry name" value="Translin_fam"/>
</dbReference>
<dbReference type="CDD" id="cd14819">
    <property type="entry name" value="Translin"/>
    <property type="match status" value="1"/>
</dbReference>
<dbReference type="RefSeq" id="XP_040744775.1">
    <property type="nucleotide sequence ID" value="XM_040889707.1"/>
</dbReference>
<name>A0A1Y1WCJ9_9FUNG</name>
<evidence type="ECO:0000256" key="2">
    <source>
        <dbReference type="ARBA" id="ARBA00004496"/>
    </source>
</evidence>
<dbReference type="STRING" id="61395.A0A1Y1WCJ9"/>
<keyword evidence="5" id="KW-0694">RNA-binding</keyword>
<dbReference type="AlphaFoldDB" id="A0A1Y1WCJ9"/>
<dbReference type="InterPro" id="IPR016068">
    <property type="entry name" value="Translin_N"/>
</dbReference>
<evidence type="ECO:0000256" key="4">
    <source>
        <dbReference type="ARBA" id="ARBA00022490"/>
    </source>
</evidence>
<dbReference type="GO" id="GO:0005737">
    <property type="term" value="C:cytoplasm"/>
    <property type="evidence" value="ECO:0007669"/>
    <property type="project" value="UniProtKB-SubCell"/>
</dbReference>
<comment type="similarity">
    <text evidence="3">Belongs to the translin family.</text>
</comment>
<comment type="caution">
    <text evidence="8">The sequence shown here is derived from an EMBL/GenBank/DDBJ whole genome shotgun (WGS) entry which is preliminary data.</text>
</comment>
<keyword evidence="9" id="KW-1185">Reference proteome</keyword>
<keyword evidence="6" id="KW-0238">DNA-binding</keyword>
<dbReference type="PANTHER" id="PTHR10741">
    <property type="entry name" value="TRANSLIN AND TRANSLIN ASSOCIATED PROTEIN X"/>
    <property type="match status" value="1"/>
</dbReference>
<evidence type="ECO:0000313" key="9">
    <source>
        <dbReference type="Proteomes" id="UP000193922"/>
    </source>
</evidence>
<dbReference type="Pfam" id="PF01997">
    <property type="entry name" value="Translin"/>
    <property type="match status" value="1"/>
</dbReference>
<evidence type="ECO:0000256" key="3">
    <source>
        <dbReference type="ARBA" id="ARBA00005902"/>
    </source>
</evidence>
<dbReference type="GO" id="GO:0016070">
    <property type="term" value="P:RNA metabolic process"/>
    <property type="evidence" value="ECO:0007669"/>
    <property type="project" value="InterPro"/>
</dbReference>
<keyword evidence="7" id="KW-0539">Nucleus</keyword>
<dbReference type="FunFam" id="1.20.58.200:FF:000002">
    <property type="entry name" value="Putative translin"/>
    <property type="match status" value="1"/>
</dbReference>
<evidence type="ECO:0000256" key="7">
    <source>
        <dbReference type="ARBA" id="ARBA00023242"/>
    </source>
</evidence>
<dbReference type="GO" id="GO:0005634">
    <property type="term" value="C:nucleus"/>
    <property type="evidence" value="ECO:0007669"/>
    <property type="project" value="UniProtKB-SubCell"/>
</dbReference>
<protein>
    <submittedName>
        <fullName evidence="8">Translin</fullName>
    </submittedName>
</protein>
<gene>
    <name evidence="8" type="ORF">DL89DRAFT_282714</name>
</gene>
<sequence>MDVQVFVDLQNQFDSESSLREEISAATKELHKTCRLASAKLSKAHAVPKTQSKQVTDSVKEQFATIHTNIEAIAKQVRPVTFYRYHDMWSMAVQNACAMVIFAVYLEESRLATAADIQSYLGYRVNVTNEDVTEFVITLEEYLHGIISLFSELSRLAVNSVIVNDVQRPQEISQFASELYAGFQLLNLKNDSLRRRFDSIKYDIKKIEEVQYDLRVRGLIA</sequence>
<dbReference type="EMBL" id="MCFD01000004">
    <property type="protein sequence ID" value="ORX71260.1"/>
    <property type="molecule type" value="Genomic_DNA"/>
</dbReference>
<dbReference type="GO" id="GO:0003697">
    <property type="term" value="F:single-stranded DNA binding"/>
    <property type="evidence" value="ECO:0007669"/>
    <property type="project" value="InterPro"/>
</dbReference>
<comment type="subcellular location">
    <subcellularLocation>
        <location evidence="2">Cytoplasm</location>
    </subcellularLocation>
    <subcellularLocation>
        <location evidence="1">Nucleus</location>
    </subcellularLocation>
</comment>
<dbReference type="GeneID" id="63806355"/>
<evidence type="ECO:0000313" key="8">
    <source>
        <dbReference type="EMBL" id="ORX71260.1"/>
    </source>
</evidence>
<keyword evidence="4" id="KW-0963">Cytoplasm</keyword>
<reference evidence="8 9" key="1">
    <citation type="submission" date="2016-07" db="EMBL/GenBank/DDBJ databases">
        <title>Pervasive Adenine N6-methylation of Active Genes in Fungi.</title>
        <authorList>
            <consortium name="DOE Joint Genome Institute"/>
            <person name="Mondo S.J."/>
            <person name="Dannebaum R.O."/>
            <person name="Kuo R.C."/>
            <person name="Labutti K."/>
            <person name="Haridas S."/>
            <person name="Kuo A."/>
            <person name="Salamov A."/>
            <person name="Ahrendt S.R."/>
            <person name="Lipzen A."/>
            <person name="Sullivan W."/>
            <person name="Andreopoulos W.B."/>
            <person name="Clum A."/>
            <person name="Lindquist E."/>
            <person name="Daum C."/>
            <person name="Ramamoorthy G.K."/>
            <person name="Gryganskyi A."/>
            <person name="Culley D."/>
            <person name="Magnuson J.K."/>
            <person name="James T.Y."/>
            <person name="O'Malley M.A."/>
            <person name="Stajich J.E."/>
            <person name="Spatafora J.W."/>
            <person name="Visel A."/>
            <person name="Grigoriev I.V."/>
        </authorList>
    </citation>
    <scope>NUCLEOTIDE SEQUENCE [LARGE SCALE GENOMIC DNA]</scope>
    <source>
        <strain evidence="8 9">ATCC 12442</strain>
    </source>
</reference>
<evidence type="ECO:0000256" key="6">
    <source>
        <dbReference type="ARBA" id="ARBA00023125"/>
    </source>
</evidence>
<dbReference type="GO" id="GO:0043565">
    <property type="term" value="F:sequence-specific DNA binding"/>
    <property type="evidence" value="ECO:0007669"/>
    <property type="project" value="InterPro"/>
</dbReference>
<accession>A0A1Y1WCJ9</accession>
<dbReference type="InterPro" id="IPR033956">
    <property type="entry name" value="Translin"/>
</dbReference>
<dbReference type="Proteomes" id="UP000193922">
    <property type="component" value="Unassembled WGS sequence"/>
</dbReference>
<proteinExistence type="inferred from homology"/>
<dbReference type="Gene3D" id="1.20.58.200">
    <property type="entry name" value="Translin, domain 2"/>
    <property type="match status" value="1"/>
</dbReference>
<dbReference type="SUPFAM" id="SSF74784">
    <property type="entry name" value="Translin"/>
    <property type="match status" value="1"/>
</dbReference>